<dbReference type="Proteomes" id="UP000046395">
    <property type="component" value="Unassembled WGS sequence"/>
</dbReference>
<evidence type="ECO:0000313" key="2">
    <source>
        <dbReference type="WBParaSite" id="TMUE_1000003004.1"/>
    </source>
</evidence>
<protein>
    <submittedName>
        <fullName evidence="2">Uncharacterized protein</fullName>
    </submittedName>
</protein>
<accession>A0A5S6Q723</accession>
<evidence type="ECO:0000313" key="1">
    <source>
        <dbReference type="Proteomes" id="UP000046395"/>
    </source>
</evidence>
<dbReference type="WBParaSite" id="TMUE_1000003004.1">
    <property type="protein sequence ID" value="TMUE_1000003004.1"/>
    <property type="gene ID" value="WBGene00295001"/>
</dbReference>
<dbReference type="AlphaFoldDB" id="A0A5S6Q723"/>
<proteinExistence type="predicted"/>
<name>A0A5S6Q723_TRIMR</name>
<sequence>MKTLSREYFVKEEEKAIKGAQMEQFATEILACKKTAGRSYIPKTGALQRKQVFMDQKSSCAKRAGRNAQSLCEYRKRKRWRLIFICLTTRAVNLEDCISTSDESLLSALERFIQRRVRR</sequence>
<dbReference type="STRING" id="70415.A0A5S6Q723"/>
<reference evidence="2" key="1">
    <citation type="submission" date="2019-12" db="UniProtKB">
        <authorList>
            <consortium name="WormBaseParasite"/>
        </authorList>
    </citation>
    <scope>IDENTIFICATION</scope>
</reference>
<organism evidence="1 2">
    <name type="scientific">Trichuris muris</name>
    <name type="common">Mouse whipworm</name>
    <dbReference type="NCBI Taxonomy" id="70415"/>
    <lineage>
        <taxon>Eukaryota</taxon>
        <taxon>Metazoa</taxon>
        <taxon>Ecdysozoa</taxon>
        <taxon>Nematoda</taxon>
        <taxon>Enoplea</taxon>
        <taxon>Dorylaimia</taxon>
        <taxon>Trichinellida</taxon>
        <taxon>Trichuridae</taxon>
        <taxon>Trichuris</taxon>
    </lineage>
</organism>
<keyword evidence="1" id="KW-1185">Reference proteome</keyword>